<feature type="transmembrane region" description="Helical" evidence="3">
    <location>
        <begin position="15"/>
        <end position="35"/>
    </location>
</feature>
<keyword evidence="6" id="KW-1185">Reference proteome</keyword>
<dbReference type="SUPFAM" id="SSF58104">
    <property type="entry name" value="Methyl-accepting chemotaxis protein (MCP) signaling domain"/>
    <property type="match status" value="1"/>
</dbReference>
<dbReference type="EMBL" id="RFAR01000082">
    <property type="protein sequence ID" value="RMC93369.1"/>
    <property type="molecule type" value="Genomic_DNA"/>
</dbReference>
<comment type="caution">
    <text evidence="5">The sequence shown here is derived from an EMBL/GenBank/DDBJ whole genome shotgun (WGS) entry which is preliminary data.</text>
</comment>
<sequence>MTGGYMVLSYPQRRFVACGLCLISVLVILSGPLWGALVWGLALPLAASMLFVLHFLYLAKEPKVIDREEADAGNAEAAPVAPDCLDFIQEQISQSKLEVSRVQTLIQDAVLTLVNSFSGLSQEAAAQLQLAESLAKGEVGIDSHAMSFSTFVNEIANAMGSFVEKTVENSRLAMLLVEQMESIGQEMQGVILLLDEIHSITNQTNMLALNASIEAARAGEAGRGFAVVAEEVRHLSGRTSSFSDEIRNLINRVNGSVEHAEGLINQLASQDMMFTLQAKQRLDDTSSRIRVMDAMMAESISRLRHGVGLLSDHVGDAVRSLQFQDMVSQLIAHVGKRLYGIEEMMELTSNKQQQQGQWEVRASARLAELQISLSNNPVAQGQMQSGSIDLF</sequence>
<keyword evidence="1 2" id="KW-0807">Transducer</keyword>
<dbReference type="PROSITE" id="PS50111">
    <property type="entry name" value="CHEMOTAXIS_TRANSDUC_2"/>
    <property type="match status" value="1"/>
</dbReference>
<dbReference type="GO" id="GO:0007165">
    <property type="term" value="P:signal transduction"/>
    <property type="evidence" value="ECO:0007669"/>
    <property type="project" value="UniProtKB-KW"/>
</dbReference>
<dbReference type="PANTHER" id="PTHR32089:SF112">
    <property type="entry name" value="LYSOZYME-LIKE PROTEIN-RELATED"/>
    <property type="match status" value="1"/>
</dbReference>
<gene>
    <name evidence="5" type="ORF">EAY64_17270</name>
</gene>
<feature type="domain" description="Methyl-accepting transducer" evidence="4">
    <location>
        <begin position="177"/>
        <end position="270"/>
    </location>
</feature>
<dbReference type="AlphaFoldDB" id="A0A454JEG9"/>
<dbReference type="GO" id="GO:0016020">
    <property type="term" value="C:membrane"/>
    <property type="evidence" value="ECO:0007669"/>
    <property type="project" value="InterPro"/>
</dbReference>
<dbReference type="Gene3D" id="1.10.287.950">
    <property type="entry name" value="Methyl-accepting chemotaxis protein"/>
    <property type="match status" value="1"/>
</dbReference>
<dbReference type="SMART" id="SM00283">
    <property type="entry name" value="MA"/>
    <property type="match status" value="1"/>
</dbReference>
<evidence type="ECO:0000256" key="1">
    <source>
        <dbReference type="ARBA" id="ARBA00023224"/>
    </source>
</evidence>
<protein>
    <submittedName>
        <fullName evidence="5">Chemotaxis protein</fullName>
    </submittedName>
</protein>
<reference evidence="5 6" key="1">
    <citation type="submission" date="2018-10" db="EMBL/GenBank/DDBJ databases">
        <title>Draft genome sequence of Aquitalea MWU14-2217 isolated from a wild cranberry bog in Provincetown, Massachusetts.</title>
        <authorList>
            <person name="Ebadzadsahrai G."/>
            <person name="Soby S."/>
        </authorList>
    </citation>
    <scope>NUCLEOTIDE SEQUENCE [LARGE SCALE GENOMIC DNA]</scope>
    <source>
        <strain evidence="5 6">MWU14-2217</strain>
    </source>
</reference>
<evidence type="ECO:0000256" key="3">
    <source>
        <dbReference type="SAM" id="Phobius"/>
    </source>
</evidence>
<keyword evidence="3" id="KW-1133">Transmembrane helix</keyword>
<keyword evidence="3" id="KW-0812">Transmembrane</keyword>
<evidence type="ECO:0000313" key="5">
    <source>
        <dbReference type="EMBL" id="RMC93369.1"/>
    </source>
</evidence>
<dbReference type="Pfam" id="PF00015">
    <property type="entry name" value="MCPsignal"/>
    <property type="match status" value="1"/>
</dbReference>
<dbReference type="Proteomes" id="UP000274139">
    <property type="component" value="Unassembled WGS sequence"/>
</dbReference>
<evidence type="ECO:0000256" key="2">
    <source>
        <dbReference type="PROSITE-ProRule" id="PRU00284"/>
    </source>
</evidence>
<proteinExistence type="predicted"/>
<evidence type="ECO:0000313" key="6">
    <source>
        <dbReference type="Proteomes" id="UP000274139"/>
    </source>
</evidence>
<name>A0A454JEG9_9NEIS</name>
<dbReference type="PANTHER" id="PTHR32089">
    <property type="entry name" value="METHYL-ACCEPTING CHEMOTAXIS PROTEIN MCPB"/>
    <property type="match status" value="1"/>
</dbReference>
<accession>A0A454JEG9</accession>
<dbReference type="InterPro" id="IPR004089">
    <property type="entry name" value="MCPsignal_dom"/>
</dbReference>
<organism evidence="5 6">
    <name type="scientific">Aquitalea palustris</name>
    <dbReference type="NCBI Taxonomy" id="2480983"/>
    <lineage>
        <taxon>Bacteria</taxon>
        <taxon>Pseudomonadati</taxon>
        <taxon>Pseudomonadota</taxon>
        <taxon>Betaproteobacteria</taxon>
        <taxon>Neisseriales</taxon>
        <taxon>Chromobacteriaceae</taxon>
        <taxon>Aquitalea</taxon>
    </lineage>
</organism>
<keyword evidence="3" id="KW-0472">Membrane</keyword>
<evidence type="ECO:0000259" key="4">
    <source>
        <dbReference type="PROSITE" id="PS50111"/>
    </source>
</evidence>